<reference evidence="3 4" key="1">
    <citation type="submission" date="2019-04" db="EMBL/GenBank/DDBJ databases">
        <authorList>
            <person name="Feng G."/>
            <person name="Zhang J."/>
            <person name="Zhu H."/>
        </authorList>
    </citation>
    <scope>NUCLEOTIDE SEQUENCE [LARGE SCALE GENOMIC DNA]</scope>
    <source>
        <strain evidence="3 4">JCM 19491</strain>
    </source>
</reference>
<dbReference type="Proteomes" id="UP000298284">
    <property type="component" value="Unassembled WGS sequence"/>
</dbReference>
<organism evidence="3 4">
    <name type="scientific">Hymenobacter wooponensis</name>
    <dbReference type="NCBI Taxonomy" id="1525360"/>
    <lineage>
        <taxon>Bacteria</taxon>
        <taxon>Pseudomonadati</taxon>
        <taxon>Bacteroidota</taxon>
        <taxon>Cytophagia</taxon>
        <taxon>Cytophagales</taxon>
        <taxon>Hymenobacteraceae</taxon>
        <taxon>Hymenobacter</taxon>
    </lineage>
</organism>
<dbReference type="GO" id="GO:0003824">
    <property type="term" value="F:catalytic activity"/>
    <property type="evidence" value="ECO:0007669"/>
    <property type="project" value="InterPro"/>
</dbReference>
<dbReference type="InterPro" id="IPR036691">
    <property type="entry name" value="Endo/exonu/phosph_ase_sf"/>
</dbReference>
<dbReference type="EMBL" id="SRKZ01000004">
    <property type="protein sequence ID" value="TGD79704.1"/>
    <property type="molecule type" value="Genomic_DNA"/>
</dbReference>
<sequence>MKNNYSTRVLPALLLALGLSSNVAAQISLQTAPYAQDFNTLATTGTTNAKTTLPTGWDLLEVNAGTGTTADANYAASNGSLNSGNTYSFGADASTERAFGTLLSSSLTPAIGASFVNNTGTTLINLTVGYTGETWRIGGTTRADRLDFQYSLNATSLSTGTWVDVDALDYTNLASTTLAGNGVSTPLHTATMNATVSGLNIPVGATVWIRWNDFNAAGSDDGIGVDDFSLSWEGISPNAPALSVPATPLTFAAQLVNTASASQSYQLSAVNLTDNVTVTAPAGFQLSKDNAAFSSTLTFIPTELASAQTVYVRLLPTAAGTFSGNITHVTPGGITLTKAVFGTGFDPNNLLYTFDNCASAPTEGWTQFSVAGPQVWACTTFGHNAADATGKLNKPNGLQANGFANQASIVNEDWLISPALNTSSFTYPLLSFYSRVAFNGAPLRLKVSTNYSGTGDPAAAGVTWTDVAANFPEVGSDTWTLTDNIDLSAFKSATLYVAFVYSSSNEEAARWTLDDIRLRNSSTPPPAALFVNTASLAFGYRPNGSVITQTLNLTLRNLTADAMVTAAGAGFQVSKDGTTFSNSVSFAASESSATPKVITVRFSPTQGNTAYTGSLTIASAGVTSQMVDLTGNTYNVANTLEVVNWNIEWFGSAEAGQGPANKNLQQENVKTMLTSLNADVFALAEVVDTVRLGTIVRQLGGYKYSVSSAVSNGTFATSQKLVFVYRTSVIKNPTFSILLECPGQVTTCDSYTYWSSGRYPYAMEADVELNGATNRMMFVLIHAKANTAPTATSYERRKNAAAALKAKLDTDYPTSKFVILGDFNDDLDQTITTGLTTTESSYKAFVDDATNYQALTLPLSIAKKKSTASYNDVIDHAVASNELAANYLANSAEIQTGLAALIPNYANTTSDHYPVQTRYVFGTVTATKPVRLAQQLSISPNPVHNSLNLQLPTQVGELTLNVTAADGRVVFTGAGRAEQLSQQLSQRVGLLKAGLYMVRATSAQQTYFGRFVKQ</sequence>
<name>A0A4Z0MJH7_9BACT</name>
<protein>
    <submittedName>
        <fullName evidence="3">T9SS type A sorting domain-containing protein</fullName>
    </submittedName>
</protein>
<evidence type="ECO:0000313" key="4">
    <source>
        <dbReference type="Proteomes" id="UP000298284"/>
    </source>
</evidence>
<evidence type="ECO:0000313" key="3">
    <source>
        <dbReference type="EMBL" id="TGD79704.1"/>
    </source>
</evidence>
<evidence type="ECO:0000256" key="1">
    <source>
        <dbReference type="SAM" id="SignalP"/>
    </source>
</evidence>
<dbReference type="RefSeq" id="WP_135531450.1">
    <property type="nucleotide sequence ID" value="NZ_SRKZ01000004.1"/>
</dbReference>
<evidence type="ECO:0000259" key="2">
    <source>
        <dbReference type="Pfam" id="PF03372"/>
    </source>
</evidence>
<dbReference type="Pfam" id="PF03372">
    <property type="entry name" value="Exo_endo_phos"/>
    <property type="match status" value="1"/>
</dbReference>
<dbReference type="AlphaFoldDB" id="A0A4Z0MJH7"/>
<dbReference type="InterPro" id="IPR026444">
    <property type="entry name" value="Secre_tail"/>
</dbReference>
<dbReference type="SUPFAM" id="SSF56219">
    <property type="entry name" value="DNase I-like"/>
    <property type="match status" value="1"/>
</dbReference>
<gene>
    <name evidence="3" type="ORF">EU557_15930</name>
</gene>
<dbReference type="NCBIfam" id="TIGR04183">
    <property type="entry name" value="Por_Secre_tail"/>
    <property type="match status" value="1"/>
</dbReference>
<dbReference type="Gene3D" id="3.60.10.10">
    <property type="entry name" value="Endonuclease/exonuclease/phosphatase"/>
    <property type="match status" value="1"/>
</dbReference>
<comment type="caution">
    <text evidence="3">The sequence shown here is derived from an EMBL/GenBank/DDBJ whole genome shotgun (WGS) entry which is preliminary data.</text>
</comment>
<dbReference type="InterPro" id="IPR005135">
    <property type="entry name" value="Endo/exonuclease/phosphatase"/>
</dbReference>
<dbReference type="OrthoDB" id="5500612at2"/>
<accession>A0A4Z0MJH7</accession>
<proteinExistence type="predicted"/>
<feature type="chain" id="PRO_5021276606" evidence="1">
    <location>
        <begin position="26"/>
        <end position="1014"/>
    </location>
</feature>
<keyword evidence="1" id="KW-0732">Signal</keyword>
<dbReference type="NCBIfam" id="NF038128">
    <property type="entry name" value="choice_anch_J"/>
    <property type="match status" value="1"/>
</dbReference>
<feature type="signal peptide" evidence="1">
    <location>
        <begin position="1"/>
        <end position="25"/>
    </location>
</feature>
<keyword evidence="4" id="KW-1185">Reference proteome</keyword>
<feature type="domain" description="Endonuclease/exonuclease/phosphatase" evidence="2">
    <location>
        <begin position="644"/>
        <end position="912"/>
    </location>
</feature>